<feature type="compositionally biased region" description="Polar residues" evidence="2">
    <location>
        <begin position="285"/>
        <end position="312"/>
    </location>
</feature>
<keyword evidence="4" id="KW-1185">Reference proteome</keyword>
<feature type="compositionally biased region" description="Basic residues" evidence="2">
    <location>
        <begin position="321"/>
        <end position="332"/>
    </location>
</feature>
<evidence type="ECO:0000313" key="4">
    <source>
        <dbReference type="Proteomes" id="UP000179807"/>
    </source>
</evidence>
<feature type="compositionally biased region" description="Basic residues" evidence="2">
    <location>
        <begin position="101"/>
        <end position="116"/>
    </location>
</feature>
<feature type="region of interest" description="Disordered" evidence="2">
    <location>
        <begin position="95"/>
        <end position="159"/>
    </location>
</feature>
<comment type="caution">
    <text evidence="3">The sequence shown here is derived from an EMBL/GenBank/DDBJ whole genome shotgun (WGS) entry which is preliminary data.</text>
</comment>
<dbReference type="AlphaFoldDB" id="A0A1J4KLC0"/>
<name>A0A1J4KLC0_9EUKA</name>
<dbReference type="VEuPathDB" id="TrichDB:TRFO_20644"/>
<organism evidence="3 4">
    <name type="scientific">Tritrichomonas foetus</name>
    <dbReference type="NCBI Taxonomy" id="1144522"/>
    <lineage>
        <taxon>Eukaryota</taxon>
        <taxon>Metamonada</taxon>
        <taxon>Parabasalia</taxon>
        <taxon>Tritrichomonadida</taxon>
        <taxon>Tritrichomonadidae</taxon>
        <taxon>Tritrichomonas</taxon>
    </lineage>
</organism>
<dbReference type="EMBL" id="MLAK01000619">
    <property type="protein sequence ID" value="OHT10173.1"/>
    <property type="molecule type" value="Genomic_DNA"/>
</dbReference>
<evidence type="ECO:0000313" key="3">
    <source>
        <dbReference type="EMBL" id="OHT10173.1"/>
    </source>
</evidence>
<dbReference type="GeneID" id="94836225"/>
<keyword evidence="1" id="KW-0175">Coiled coil</keyword>
<gene>
    <name evidence="3" type="ORF">TRFO_20644</name>
</gene>
<dbReference type="OrthoDB" id="10682023at2759"/>
<proteinExistence type="predicted"/>
<evidence type="ECO:0000256" key="1">
    <source>
        <dbReference type="SAM" id="Coils"/>
    </source>
</evidence>
<feature type="coiled-coil region" evidence="1">
    <location>
        <begin position="175"/>
        <end position="271"/>
    </location>
</feature>
<evidence type="ECO:0000256" key="2">
    <source>
        <dbReference type="SAM" id="MobiDB-lite"/>
    </source>
</evidence>
<sequence length="332" mass="39157">MQNNDPETFGILDINPNSITEPPCFTEPATLVALSNLKVNPSDLVPIFNRISVDHQEENFKNNIDLEMKRFDLIQNIINERNRILDYNDMKKIEKPSRNIEKKKKKGRRKNKRKKKSSDSPNVMSYLPPLKKPSKNRINSNNNRPICEPPLPSNRRFSRKVRVQQQVSLVDLKLIEAAALKKQKEDQRMASAEKALERVKEVEKRQEEMKKQKDEQIKIKAAQRMERLRNRQLALQEEKDEETQKTKMSLLKEERKVAKIKRRKMKKFEKEQKWREKNIYGTIQIRRQPNYGNDMSENNSSMSLISQASNEPTVFVPQPPNHHRSVKRSPRI</sequence>
<accession>A0A1J4KLC0</accession>
<feature type="region of interest" description="Disordered" evidence="2">
    <location>
        <begin position="285"/>
        <end position="332"/>
    </location>
</feature>
<dbReference type="RefSeq" id="XP_068363309.1">
    <property type="nucleotide sequence ID" value="XM_068501521.1"/>
</dbReference>
<reference evidence="3" key="1">
    <citation type="submission" date="2016-10" db="EMBL/GenBank/DDBJ databases">
        <authorList>
            <person name="Benchimol M."/>
            <person name="Almeida L.G."/>
            <person name="Vasconcelos A.T."/>
            <person name="Perreira-Neves A."/>
            <person name="Rosa I.A."/>
            <person name="Tasca T."/>
            <person name="Bogo M.R."/>
            <person name="de Souza W."/>
        </authorList>
    </citation>
    <scope>NUCLEOTIDE SEQUENCE [LARGE SCALE GENOMIC DNA]</scope>
    <source>
        <strain evidence="3">K</strain>
    </source>
</reference>
<dbReference type="Proteomes" id="UP000179807">
    <property type="component" value="Unassembled WGS sequence"/>
</dbReference>
<protein>
    <submittedName>
        <fullName evidence="3">Uncharacterized protein</fullName>
    </submittedName>
</protein>